<dbReference type="PANTHER" id="PTHR42981:SF2">
    <property type="entry name" value="PYRUVATE DEHYDROGENASE [UBIQUINONE]"/>
    <property type="match status" value="1"/>
</dbReference>
<gene>
    <name evidence="7" type="ORF">FB475_0348</name>
</gene>
<dbReference type="Pfam" id="PF02775">
    <property type="entry name" value="TPP_enzyme_C"/>
    <property type="match status" value="1"/>
</dbReference>
<evidence type="ECO:0000313" key="8">
    <source>
        <dbReference type="Proteomes" id="UP000316298"/>
    </source>
</evidence>
<evidence type="ECO:0000259" key="5">
    <source>
        <dbReference type="Pfam" id="PF02775"/>
    </source>
</evidence>
<name>A0A542ELN6_9ACTN</name>
<reference evidence="7 8" key="1">
    <citation type="submission" date="2019-06" db="EMBL/GenBank/DDBJ databases">
        <title>Sequencing the genomes of 1000 actinobacteria strains.</title>
        <authorList>
            <person name="Klenk H.-P."/>
        </authorList>
    </citation>
    <scope>NUCLEOTIDE SEQUENCE [LARGE SCALE GENOMIC DNA]</scope>
    <source>
        <strain evidence="7 8">DSM 17305</strain>
    </source>
</reference>
<dbReference type="InterPro" id="IPR047212">
    <property type="entry name" value="TPP_POXB-like"/>
</dbReference>
<dbReference type="SUPFAM" id="SSF52518">
    <property type="entry name" value="Thiamin diphosphate-binding fold (THDP-binding)"/>
    <property type="match status" value="2"/>
</dbReference>
<feature type="domain" description="Thiamine pyrophosphate enzyme N-terminal TPP-binding" evidence="6">
    <location>
        <begin position="1"/>
        <end position="113"/>
    </location>
</feature>
<dbReference type="GO" id="GO:0030976">
    <property type="term" value="F:thiamine pyrophosphate binding"/>
    <property type="evidence" value="ECO:0007669"/>
    <property type="project" value="InterPro"/>
</dbReference>
<dbReference type="AlphaFoldDB" id="A0A542ELN6"/>
<keyword evidence="8" id="KW-1185">Reference proteome</keyword>
<dbReference type="RefSeq" id="WP_141851862.1">
    <property type="nucleotide sequence ID" value="NZ_BAAAKA010000008.1"/>
</dbReference>
<comment type="caution">
    <text evidence="7">The sequence shown here is derived from an EMBL/GenBank/DDBJ whole genome shotgun (WGS) entry which is preliminary data.</text>
</comment>
<evidence type="ECO:0000256" key="1">
    <source>
        <dbReference type="ARBA" id="ARBA00007812"/>
    </source>
</evidence>
<protein>
    <submittedName>
        <fullName evidence="7">Pyruvate dehydrogenase (Quinone)</fullName>
    </submittedName>
</protein>
<keyword evidence="2 3" id="KW-0786">Thiamine pyrophosphate</keyword>
<dbReference type="GO" id="GO:0003824">
    <property type="term" value="F:catalytic activity"/>
    <property type="evidence" value="ECO:0007669"/>
    <property type="project" value="InterPro"/>
</dbReference>
<evidence type="ECO:0000313" key="7">
    <source>
        <dbReference type="EMBL" id="TQJ16257.1"/>
    </source>
</evidence>
<accession>A0A542ELN6</accession>
<dbReference type="Proteomes" id="UP000316298">
    <property type="component" value="Unassembled WGS sequence"/>
</dbReference>
<evidence type="ECO:0000259" key="6">
    <source>
        <dbReference type="Pfam" id="PF02776"/>
    </source>
</evidence>
<dbReference type="PANTHER" id="PTHR42981">
    <property type="entry name" value="PYRUVATE DEHYDROGENASE [UBIQUINONE]"/>
    <property type="match status" value="1"/>
</dbReference>
<dbReference type="Pfam" id="PF02776">
    <property type="entry name" value="TPP_enzyme_N"/>
    <property type="match status" value="1"/>
</dbReference>
<dbReference type="OrthoDB" id="4959782at2"/>
<dbReference type="PROSITE" id="PS00187">
    <property type="entry name" value="TPP_ENZYMES"/>
    <property type="match status" value="1"/>
</dbReference>
<dbReference type="InterPro" id="IPR029061">
    <property type="entry name" value="THDP-binding"/>
</dbReference>
<dbReference type="InterPro" id="IPR047211">
    <property type="entry name" value="POXB-like"/>
</dbReference>
<comment type="similarity">
    <text evidence="1 3">Belongs to the TPP enzyme family.</text>
</comment>
<evidence type="ECO:0000256" key="2">
    <source>
        <dbReference type="ARBA" id="ARBA00023052"/>
    </source>
</evidence>
<evidence type="ECO:0000259" key="4">
    <source>
        <dbReference type="Pfam" id="PF00205"/>
    </source>
</evidence>
<organism evidence="7 8">
    <name type="scientific">Kribbella jejuensis</name>
    <dbReference type="NCBI Taxonomy" id="236068"/>
    <lineage>
        <taxon>Bacteria</taxon>
        <taxon>Bacillati</taxon>
        <taxon>Actinomycetota</taxon>
        <taxon>Actinomycetes</taxon>
        <taxon>Propionibacteriales</taxon>
        <taxon>Kribbellaceae</taxon>
        <taxon>Kribbella</taxon>
    </lineage>
</organism>
<dbReference type="InterPro" id="IPR012001">
    <property type="entry name" value="Thiamin_PyroP_enz_TPP-bd_dom"/>
</dbReference>
<dbReference type="CDD" id="cd02014">
    <property type="entry name" value="TPP_POX"/>
    <property type="match status" value="1"/>
</dbReference>
<proteinExistence type="inferred from homology"/>
<dbReference type="InterPro" id="IPR012000">
    <property type="entry name" value="Thiamin_PyroP_enz_cen_dom"/>
</dbReference>
<evidence type="ECO:0000256" key="3">
    <source>
        <dbReference type="RuleBase" id="RU362132"/>
    </source>
</evidence>
<dbReference type="InterPro" id="IPR011766">
    <property type="entry name" value="TPP_enzyme_TPP-bd"/>
</dbReference>
<dbReference type="Pfam" id="PF00205">
    <property type="entry name" value="TPP_enzyme_M"/>
    <property type="match status" value="1"/>
</dbReference>
<dbReference type="NCBIfam" id="NF006591">
    <property type="entry name" value="PRK09124.1"/>
    <property type="match status" value="1"/>
</dbReference>
<keyword evidence="7" id="KW-0670">Pyruvate</keyword>
<dbReference type="SUPFAM" id="SSF52467">
    <property type="entry name" value="DHS-like NAD/FAD-binding domain"/>
    <property type="match status" value="1"/>
</dbReference>
<feature type="domain" description="Thiamine pyrophosphate enzyme TPP-binding" evidence="5">
    <location>
        <begin position="378"/>
        <end position="524"/>
    </location>
</feature>
<dbReference type="EMBL" id="VFMM01000001">
    <property type="protein sequence ID" value="TQJ16257.1"/>
    <property type="molecule type" value="Genomic_DNA"/>
</dbReference>
<feature type="domain" description="Thiamine pyrophosphate enzyme central" evidence="4">
    <location>
        <begin position="188"/>
        <end position="316"/>
    </location>
</feature>
<dbReference type="Gene3D" id="3.40.50.1220">
    <property type="entry name" value="TPP-binding domain"/>
    <property type="match status" value="1"/>
</dbReference>
<dbReference type="InterPro" id="IPR000399">
    <property type="entry name" value="TPP-bd_CS"/>
</dbReference>
<dbReference type="Gene3D" id="3.40.50.970">
    <property type="match status" value="2"/>
</dbReference>
<sequence length="575" mass="61551">MTVADFLVATLKASGVRRVYGLPGDSLNGLTDALRRDGELSWQHVRHEEAAALAAAGEAATTGELAVCAASCGPGNLHLINGLFDAQRSRVPVLAIAAHIPLAEIGSGYFQETHPQELFRECSVYAEMVSTAEQFSRILRVAMRTAVERRGVAVVVVPGEVFKAASPDDSVHAVRAASARVLPAEADLAAAADVLNSAGAVTILAGAGCQGAHDEVVAIAEQLKAPIVHALRGKEFVEYENPYDVGMTGLLGFVSGYRAMEHCDALLMLGTDFPYRPFFPENARIVQVDVRGEQIGRRVPVDVPLVGTVKDTVEALLPRLAARADGKHLETMTAHYQRTRRRFDKLADPGRGRGPLHPETVAAAVDRLADDDAVLIPDVGTPTLWAARYFRMNGRRRLIGSFTHGTMANALPQAIGVQSAFPDRQVVAFSGDGGLAMLLGELLTLRQLDLPVKIVMLDNHALSFVELEMKADGIVNYGTDLDNPDFAAVARAVGVHGVRVDTAKELDGALKDVFSHRGPALVDVRTLRHEVAIPPKIALNQAAGFTLWATRSVLNGDASAVIEVARTNARQLARE</sequence>
<dbReference type="InterPro" id="IPR029035">
    <property type="entry name" value="DHS-like_NAD/FAD-binding_dom"/>
</dbReference>
<dbReference type="GO" id="GO:0000287">
    <property type="term" value="F:magnesium ion binding"/>
    <property type="evidence" value="ECO:0007669"/>
    <property type="project" value="InterPro"/>
</dbReference>